<evidence type="ECO:0000313" key="2">
    <source>
        <dbReference type="EMBL" id="NYR16621.1"/>
    </source>
</evidence>
<dbReference type="SUPFAM" id="SSF53756">
    <property type="entry name" value="UDP-Glycosyltransferase/glycogen phosphorylase"/>
    <property type="match status" value="1"/>
</dbReference>
<dbReference type="AlphaFoldDB" id="A0A7L4PCN4"/>
<dbReference type="InterPro" id="IPR001296">
    <property type="entry name" value="Glyco_trans_1"/>
</dbReference>
<gene>
    <name evidence="2" type="ORF">HC235_11940</name>
</gene>
<dbReference type="Proteomes" id="UP000554766">
    <property type="component" value="Unassembled WGS sequence"/>
</dbReference>
<dbReference type="Pfam" id="PF00534">
    <property type="entry name" value="Glycos_transf_1"/>
    <property type="match status" value="1"/>
</dbReference>
<evidence type="ECO:0000313" key="3">
    <source>
        <dbReference type="Proteomes" id="UP000554766"/>
    </source>
</evidence>
<comment type="caution">
    <text evidence="2">The sequence shown here is derived from an EMBL/GenBank/DDBJ whole genome shotgun (WGS) entry which is preliminary data.</text>
</comment>
<dbReference type="EMBL" id="JAAVJF010000007">
    <property type="protein sequence ID" value="NYR16621.1"/>
    <property type="molecule type" value="Genomic_DNA"/>
</dbReference>
<protein>
    <submittedName>
        <fullName evidence="2">Glycosyltransferase family 4 protein</fullName>
    </submittedName>
</protein>
<feature type="domain" description="Glycosyl transferase family 1" evidence="1">
    <location>
        <begin position="9"/>
        <end position="69"/>
    </location>
</feature>
<keyword evidence="3" id="KW-1185">Reference proteome</keyword>
<name>A0A7L4PCN4_9CREN</name>
<accession>A0A7L4PCN4</accession>
<sequence length="90" mass="10219">MMVGADVGWVEAKARRLSLKSVVFLNKMPAQQYYDTMYRARVVVMSSIWLEPFGRIPLEANRLGVPAVVKWSIVKRLLLISGIQSCLRLP</sequence>
<keyword evidence="2" id="KW-0808">Transferase</keyword>
<evidence type="ECO:0000259" key="1">
    <source>
        <dbReference type="Pfam" id="PF00534"/>
    </source>
</evidence>
<proteinExistence type="predicted"/>
<dbReference type="Gene3D" id="3.40.50.2000">
    <property type="entry name" value="Glycogen Phosphorylase B"/>
    <property type="match status" value="1"/>
</dbReference>
<organism evidence="2 3">
    <name type="scientific">Pyrobaculum arsenaticum</name>
    <dbReference type="NCBI Taxonomy" id="121277"/>
    <lineage>
        <taxon>Archaea</taxon>
        <taxon>Thermoproteota</taxon>
        <taxon>Thermoprotei</taxon>
        <taxon>Thermoproteales</taxon>
        <taxon>Thermoproteaceae</taxon>
        <taxon>Pyrobaculum</taxon>
    </lineage>
</organism>
<reference evidence="2 3" key="1">
    <citation type="journal article" date="2020" name="Nat. Commun.">
        <title>The structures of two archaeal type IV pili illuminate evolutionary relationships.</title>
        <authorList>
            <person name="Wang F."/>
            <person name="Baquero D.P."/>
            <person name="Su Z."/>
            <person name="Beltran L.C."/>
            <person name="Prangishvili D."/>
            <person name="Krupovic M."/>
            <person name="Egelman E.H."/>
        </authorList>
    </citation>
    <scope>NUCLEOTIDE SEQUENCE [LARGE SCALE GENOMIC DNA]</scope>
    <source>
        <strain evidence="2 3">2GA</strain>
    </source>
</reference>
<dbReference type="GO" id="GO:0016757">
    <property type="term" value="F:glycosyltransferase activity"/>
    <property type="evidence" value="ECO:0007669"/>
    <property type="project" value="InterPro"/>
</dbReference>